<dbReference type="EMBL" id="DTIB01000091">
    <property type="protein sequence ID" value="HGB25286.1"/>
    <property type="molecule type" value="Genomic_DNA"/>
</dbReference>
<proteinExistence type="predicted"/>
<accession>A0A7C3WTB3</accession>
<organism evidence="2">
    <name type="scientific">Thermofilum pendens</name>
    <dbReference type="NCBI Taxonomy" id="2269"/>
    <lineage>
        <taxon>Archaea</taxon>
        <taxon>Thermoproteota</taxon>
        <taxon>Thermoprotei</taxon>
        <taxon>Thermofilales</taxon>
        <taxon>Thermofilaceae</taxon>
        <taxon>Thermofilum</taxon>
    </lineage>
</organism>
<evidence type="ECO:0000256" key="1">
    <source>
        <dbReference type="SAM" id="Phobius"/>
    </source>
</evidence>
<sequence length="132" mass="14841">MHFTKRASSQGLEVARNPCLWGFSSTILNPYFLAWWMTAGLKLIADVLAYSSTLGVLTAAYLSHVWMDFLRLSLVAWLARAGSFGAPNAARLFQAALALVPAYYGVNFLRESFDLVKMLTKMFFAPPWLIYH</sequence>
<keyword evidence="1" id="KW-0472">Membrane</keyword>
<protein>
    <submittedName>
        <fullName evidence="2">Uncharacterized protein</fullName>
    </submittedName>
</protein>
<dbReference type="PANTHER" id="PTHR38825">
    <property type="entry name" value="LYSINE EXPORTER PROTEIN (LYSE/YGGA)"/>
    <property type="match status" value="1"/>
</dbReference>
<reference evidence="2" key="1">
    <citation type="journal article" date="2020" name="mSystems">
        <title>Genome- and Community-Level Interaction Insights into Carbon Utilization and Element Cycling Functions of Hydrothermarchaeota in Hydrothermal Sediment.</title>
        <authorList>
            <person name="Zhou Z."/>
            <person name="Liu Y."/>
            <person name="Xu W."/>
            <person name="Pan J."/>
            <person name="Luo Z.H."/>
            <person name="Li M."/>
        </authorList>
    </citation>
    <scope>NUCLEOTIDE SEQUENCE [LARGE SCALE GENOMIC DNA]</scope>
    <source>
        <strain evidence="2">SpSt-8</strain>
    </source>
</reference>
<keyword evidence="1" id="KW-0812">Transmembrane</keyword>
<feature type="transmembrane region" description="Helical" evidence="1">
    <location>
        <begin position="20"/>
        <end position="37"/>
    </location>
</feature>
<dbReference type="AlphaFoldDB" id="A0A7C3WTB3"/>
<evidence type="ECO:0000313" key="2">
    <source>
        <dbReference type="EMBL" id="HGB25286.1"/>
    </source>
</evidence>
<feature type="transmembrane region" description="Helical" evidence="1">
    <location>
        <begin position="43"/>
        <end position="62"/>
    </location>
</feature>
<name>A0A7C3WTB3_THEPE</name>
<dbReference type="PANTHER" id="PTHR38825:SF1">
    <property type="entry name" value="TRANSPORTER, LYSE FAMILY"/>
    <property type="match status" value="1"/>
</dbReference>
<comment type="caution">
    <text evidence="2">The sequence shown here is derived from an EMBL/GenBank/DDBJ whole genome shotgun (WGS) entry which is preliminary data.</text>
</comment>
<keyword evidence="1" id="KW-1133">Transmembrane helix</keyword>
<gene>
    <name evidence="2" type="ORF">ENV88_04480</name>
</gene>